<dbReference type="Proteomes" id="UP001642482">
    <property type="component" value="Unassembled WGS sequence"/>
</dbReference>
<comment type="caution">
    <text evidence="1">The sequence shown here is derived from an EMBL/GenBank/DDBJ whole genome shotgun (WGS) entry which is preliminary data.</text>
</comment>
<name>A0ABP0BSN6_9PEZI</name>
<evidence type="ECO:0000313" key="1">
    <source>
        <dbReference type="EMBL" id="CAK7222634.1"/>
    </source>
</evidence>
<accession>A0ABP0BSN6</accession>
<sequence length="225" mass="24997">MTVFDYCQESNVKNRHMDVYGKIKTVMRKFEQAYYLENDISIFGKVQANWRVYIINHMERIRPASFVPQDAYPLTRNHLNQALGSAGRGYLVAENRLKQFNFRQSLTNIDNDIANGKITAAQGRSLKKRSAKRPTASSQKDKSYWVLVKTYTTFISETKKFSDNIAAGTVGEGSSRGGGSGGIACSSEVASGSGAALPGRRQVLYLEPEMSMADRLVSLDTVAVY</sequence>
<reference evidence="1 2" key="1">
    <citation type="submission" date="2024-01" db="EMBL/GenBank/DDBJ databases">
        <authorList>
            <person name="Allen C."/>
            <person name="Tagirdzhanova G."/>
        </authorList>
    </citation>
    <scope>NUCLEOTIDE SEQUENCE [LARGE SCALE GENOMIC DNA]</scope>
</reference>
<gene>
    <name evidence="1" type="ORF">SEUCBS140593_004968</name>
</gene>
<evidence type="ECO:0000313" key="2">
    <source>
        <dbReference type="Proteomes" id="UP001642482"/>
    </source>
</evidence>
<organism evidence="1 2">
    <name type="scientific">Sporothrix eucalyptigena</name>
    <dbReference type="NCBI Taxonomy" id="1812306"/>
    <lineage>
        <taxon>Eukaryota</taxon>
        <taxon>Fungi</taxon>
        <taxon>Dikarya</taxon>
        <taxon>Ascomycota</taxon>
        <taxon>Pezizomycotina</taxon>
        <taxon>Sordariomycetes</taxon>
        <taxon>Sordariomycetidae</taxon>
        <taxon>Ophiostomatales</taxon>
        <taxon>Ophiostomataceae</taxon>
        <taxon>Sporothrix</taxon>
    </lineage>
</organism>
<proteinExistence type="predicted"/>
<protein>
    <submittedName>
        <fullName evidence="1">Uncharacterized protein</fullName>
    </submittedName>
</protein>
<dbReference type="EMBL" id="CAWUHD010000045">
    <property type="protein sequence ID" value="CAK7222634.1"/>
    <property type="molecule type" value="Genomic_DNA"/>
</dbReference>
<keyword evidence="2" id="KW-1185">Reference proteome</keyword>